<sequence>MVRDKIKLLFKQDLHCVECTQAADLPRTSATRKPIPAAYPNGRWGKDYEKRWYLAKGINILNIVDCYSRFAFGAFTKGKTAREIAQSSLRLIHLYDPPRILKTDNGKEFNSCC</sequence>
<gene>
    <name evidence="2" type="ORF">PoB_003697100</name>
</gene>
<proteinExistence type="predicted"/>
<accession>A0AAV4AH16</accession>
<dbReference type="InterPro" id="IPR001584">
    <property type="entry name" value="Integrase_cat-core"/>
</dbReference>
<dbReference type="InterPro" id="IPR012337">
    <property type="entry name" value="RNaseH-like_sf"/>
</dbReference>
<comment type="caution">
    <text evidence="2">The sequence shown here is derived from an EMBL/GenBank/DDBJ whole genome shotgun (WGS) entry which is preliminary data.</text>
</comment>
<dbReference type="GO" id="GO:0003676">
    <property type="term" value="F:nucleic acid binding"/>
    <property type="evidence" value="ECO:0007669"/>
    <property type="project" value="InterPro"/>
</dbReference>
<dbReference type="PROSITE" id="PS50994">
    <property type="entry name" value="INTEGRASE"/>
    <property type="match status" value="1"/>
</dbReference>
<dbReference type="GO" id="GO:0015074">
    <property type="term" value="P:DNA integration"/>
    <property type="evidence" value="ECO:0007669"/>
    <property type="project" value="InterPro"/>
</dbReference>
<dbReference type="Pfam" id="PF00665">
    <property type="entry name" value="rve"/>
    <property type="match status" value="1"/>
</dbReference>
<feature type="domain" description="Integrase catalytic" evidence="1">
    <location>
        <begin position="36"/>
        <end position="113"/>
    </location>
</feature>
<dbReference type="Proteomes" id="UP000735302">
    <property type="component" value="Unassembled WGS sequence"/>
</dbReference>
<organism evidence="2 3">
    <name type="scientific">Plakobranchus ocellatus</name>
    <dbReference type="NCBI Taxonomy" id="259542"/>
    <lineage>
        <taxon>Eukaryota</taxon>
        <taxon>Metazoa</taxon>
        <taxon>Spiralia</taxon>
        <taxon>Lophotrochozoa</taxon>
        <taxon>Mollusca</taxon>
        <taxon>Gastropoda</taxon>
        <taxon>Heterobranchia</taxon>
        <taxon>Euthyneura</taxon>
        <taxon>Panpulmonata</taxon>
        <taxon>Sacoglossa</taxon>
        <taxon>Placobranchoidea</taxon>
        <taxon>Plakobranchidae</taxon>
        <taxon>Plakobranchus</taxon>
    </lineage>
</organism>
<dbReference type="EMBL" id="BLXT01004185">
    <property type="protein sequence ID" value="GFO10466.1"/>
    <property type="molecule type" value="Genomic_DNA"/>
</dbReference>
<evidence type="ECO:0000313" key="3">
    <source>
        <dbReference type="Proteomes" id="UP000735302"/>
    </source>
</evidence>
<keyword evidence="3" id="KW-1185">Reference proteome</keyword>
<dbReference type="InterPro" id="IPR036397">
    <property type="entry name" value="RNaseH_sf"/>
</dbReference>
<evidence type="ECO:0000313" key="2">
    <source>
        <dbReference type="EMBL" id="GFO10466.1"/>
    </source>
</evidence>
<dbReference type="AlphaFoldDB" id="A0AAV4AH16"/>
<dbReference type="SUPFAM" id="SSF53098">
    <property type="entry name" value="Ribonuclease H-like"/>
    <property type="match status" value="1"/>
</dbReference>
<evidence type="ECO:0000259" key="1">
    <source>
        <dbReference type="PROSITE" id="PS50994"/>
    </source>
</evidence>
<dbReference type="Gene3D" id="3.30.420.10">
    <property type="entry name" value="Ribonuclease H-like superfamily/Ribonuclease H"/>
    <property type="match status" value="1"/>
</dbReference>
<reference evidence="2 3" key="1">
    <citation type="journal article" date="2021" name="Elife">
        <title>Chloroplast acquisition without the gene transfer in kleptoplastic sea slugs, Plakobranchus ocellatus.</title>
        <authorList>
            <person name="Maeda T."/>
            <person name="Takahashi S."/>
            <person name="Yoshida T."/>
            <person name="Shimamura S."/>
            <person name="Takaki Y."/>
            <person name="Nagai Y."/>
            <person name="Toyoda A."/>
            <person name="Suzuki Y."/>
            <person name="Arimoto A."/>
            <person name="Ishii H."/>
            <person name="Satoh N."/>
            <person name="Nishiyama T."/>
            <person name="Hasebe M."/>
            <person name="Maruyama T."/>
            <person name="Minagawa J."/>
            <person name="Obokata J."/>
            <person name="Shigenobu S."/>
        </authorList>
    </citation>
    <scope>NUCLEOTIDE SEQUENCE [LARGE SCALE GENOMIC DNA]</scope>
</reference>
<name>A0AAV4AH16_9GAST</name>
<protein>
    <recommendedName>
        <fullName evidence="1">Integrase catalytic domain-containing protein</fullName>
    </recommendedName>
</protein>